<dbReference type="InterPro" id="IPR016072">
    <property type="entry name" value="Skp1_comp_dimer"/>
</dbReference>
<dbReference type="Pfam" id="PF01466">
    <property type="entry name" value="Skp1"/>
    <property type="match status" value="1"/>
</dbReference>
<dbReference type="InterPro" id="IPR001232">
    <property type="entry name" value="SKP1-like"/>
</dbReference>
<dbReference type="SUPFAM" id="SSF81382">
    <property type="entry name" value="Skp1 dimerisation domain-like"/>
    <property type="match status" value="1"/>
</dbReference>
<evidence type="ECO:0000256" key="1">
    <source>
        <dbReference type="ARBA" id="ARBA00004906"/>
    </source>
</evidence>
<dbReference type="CDD" id="cd18322">
    <property type="entry name" value="BTB_POZ_SKP1"/>
    <property type="match status" value="1"/>
</dbReference>
<dbReference type="GO" id="GO:0009867">
    <property type="term" value="P:jasmonic acid mediated signaling pathway"/>
    <property type="evidence" value="ECO:0007669"/>
    <property type="project" value="UniProtKB-ARBA"/>
</dbReference>
<proteinExistence type="inferred from homology"/>
<dbReference type="FunFam" id="3.30.710.10:FF:000026">
    <property type="entry name" value="E3 ubiquitin ligase complex SCF subunit"/>
    <property type="match status" value="1"/>
</dbReference>
<dbReference type="PIRSF" id="PIRSF028729">
    <property type="entry name" value="E3_ubiquit_lig_SCF_Skp"/>
    <property type="match status" value="1"/>
</dbReference>
<dbReference type="Pfam" id="PF03931">
    <property type="entry name" value="Skp1_POZ"/>
    <property type="match status" value="1"/>
</dbReference>
<organism evidence="7 8">
    <name type="scientific">Thlaspi arvense</name>
    <name type="common">Field penny-cress</name>
    <dbReference type="NCBI Taxonomy" id="13288"/>
    <lineage>
        <taxon>Eukaryota</taxon>
        <taxon>Viridiplantae</taxon>
        <taxon>Streptophyta</taxon>
        <taxon>Embryophyta</taxon>
        <taxon>Tracheophyta</taxon>
        <taxon>Spermatophyta</taxon>
        <taxon>Magnoliopsida</taxon>
        <taxon>eudicotyledons</taxon>
        <taxon>Gunneridae</taxon>
        <taxon>Pentapetalae</taxon>
        <taxon>rosids</taxon>
        <taxon>malvids</taxon>
        <taxon>Brassicales</taxon>
        <taxon>Brassicaceae</taxon>
        <taxon>Thlaspideae</taxon>
        <taxon>Thlaspi</taxon>
    </lineage>
</organism>
<evidence type="ECO:0000259" key="5">
    <source>
        <dbReference type="Pfam" id="PF01466"/>
    </source>
</evidence>
<dbReference type="Proteomes" id="UP000836841">
    <property type="component" value="Chromosome 1"/>
</dbReference>
<dbReference type="InterPro" id="IPR036296">
    <property type="entry name" value="SKP1-like_dim_sf"/>
</dbReference>
<comment type="function">
    <text evidence="4">Involved in ubiquitination and subsequent proteasomal degradation of target proteins. Together with CUL1, RBX1 and a F-box protein, it forms a SCF E3 ubiquitin ligase complex. The functional specificity of this complex depends on the type of F-box protein. In the SCF complex, it serves as an adapter that links the F-box protein to CUL1.</text>
</comment>
<feature type="domain" description="SKP1 component dimerisation" evidence="5">
    <location>
        <begin position="110"/>
        <end position="158"/>
    </location>
</feature>
<protein>
    <recommendedName>
        <fullName evidence="4">SKP1-like protein</fullName>
    </recommendedName>
</protein>
<dbReference type="EMBL" id="OU466857">
    <property type="protein sequence ID" value="CAH2036186.1"/>
    <property type="molecule type" value="Genomic_DNA"/>
</dbReference>
<evidence type="ECO:0000313" key="8">
    <source>
        <dbReference type="Proteomes" id="UP000836841"/>
    </source>
</evidence>
<comment type="similarity">
    <text evidence="2 4">Belongs to the SKP1 family.</text>
</comment>
<evidence type="ECO:0000256" key="2">
    <source>
        <dbReference type="ARBA" id="ARBA00009993"/>
    </source>
</evidence>
<dbReference type="AlphaFoldDB" id="A0AAU9RBZ8"/>
<keyword evidence="3 4" id="KW-0833">Ubl conjugation pathway</keyword>
<sequence length="160" mass="18203">MSKKNIVLKSSDAMIFEVEEVVALQSETIAYMIEEDCASNTIPLANVTGNILALVIEYWKKHVIIADGDGGGSSSSSQEDLKSWDAQFMNDLDEQKIFNLMLAAHFLNIKTLVDLTCQFVVDTMIKCKTVEEIRRNLNIEKDYTSEEEAELRRENEWAFK</sequence>
<dbReference type="InterPro" id="IPR011333">
    <property type="entry name" value="SKP1/BTB/POZ_sf"/>
</dbReference>
<dbReference type="Gene3D" id="3.30.710.10">
    <property type="entry name" value="Potassium Channel Kv1.1, Chain A"/>
    <property type="match status" value="1"/>
</dbReference>
<reference evidence="7 8" key="1">
    <citation type="submission" date="2022-03" db="EMBL/GenBank/DDBJ databases">
        <authorList>
            <person name="Nunn A."/>
            <person name="Chopra R."/>
            <person name="Nunn A."/>
            <person name="Contreras Garrido A."/>
        </authorList>
    </citation>
    <scope>NUCLEOTIDE SEQUENCE [LARGE SCALE GENOMIC DNA]</scope>
</reference>
<dbReference type="InterPro" id="IPR016897">
    <property type="entry name" value="SKP1"/>
</dbReference>
<dbReference type="GO" id="GO:0006511">
    <property type="term" value="P:ubiquitin-dependent protein catabolic process"/>
    <property type="evidence" value="ECO:0007669"/>
    <property type="project" value="InterPro"/>
</dbReference>
<dbReference type="PANTHER" id="PTHR11165">
    <property type="entry name" value="SKP1"/>
    <property type="match status" value="1"/>
</dbReference>
<dbReference type="InterPro" id="IPR016073">
    <property type="entry name" value="Skp1_comp_POZ"/>
</dbReference>
<evidence type="ECO:0000256" key="4">
    <source>
        <dbReference type="PIRNR" id="PIRNR028729"/>
    </source>
</evidence>
<evidence type="ECO:0000259" key="6">
    <source>
        <dbReference type="Pfam" id="PF03931"/>
    </source>
</evidence>
<dbReference type="SUPFAM" id="SSF54695">
    <property type="entry name" value="POZ domain"/>
    <property type="match status" value="1"/>
</dbReference>
<dbReference type="GO" id="GO:0016567">
    <property type="term" value="P:protein ubiquitination"/>
    <property type="evidence" value="ECO:0007669"/>
    <property type="project" value="UniProtKB-UniRule"/>
</dbReference>
<feature type="domain" description="SKP1 component POZ" evidence="6">
    <location>
        <begin position="5"/>
        <end position="63"/>
    </location>
</feature>
<accession>A0AAU9RBZ8</accession>
<dbReference type="SMART" id="SM00512">
    <property type="entry name" value="Skp1"/>
    <property type="match status" value="1"/>
</dbReference>
<comment type="pathway">
    <text evidence="1 4">Protein modification; protein ubiquitination.</text>
</comment>
<keyword evidence="8" id="KW-1185">Reference proteome</keyword>
<name>A0AAU9RBZ8_THLAR</name>
<evidence type="ECO:0000256" key="3">
    <source>
        <dbReference type="ARBA" id="ARBA00022786"/>
    </source>
</evidence>
<evidence type="ECO:0000313" key="7">
    <source>
        <dbReference type="EMBL" id="CAH2036186.1"/>
    </source>
</evidence>
<gene>
    <name evidence="7" type="ORF">TAV2_LOCUS3140</name>
</gene>
<comment type="subunit">
    <text evidence="4">Part of a SCF (SKP1-cullin-F-box) protein ligase complex.</text>
</comment>